<feature type="compositionally biased region" description="Polar residues" evidence="2">
    <location>
        <begin position="39"/>
        <end position="50"/>
    </location>
</feature>
<evidence type="ECO:0000256" key="1">
    <source>
        <dbReference type="SAM" id="Coils"/>
    </source>
</evidence>
<feature type="compositionally biased region" description="Pro residues" evidence="2">
    <location>
        <begin position="51"/>
        <end position="66"/>
    </location>
</feature>
<dbReference type="OrthoDB" id="336088at2759"/>
<feature type="region of interest" description="Disordered" evidence="2">
    <location>
        <begin position="1"/>
        <end position="80"/>
    </location>
</feature>
<reference evidence="3 4" key="1">
    <citation type="submission" date="2015-09" db="EMBL/GenBank/DDBJ databases">
        <title>Draft genome of a European isolate of the apple canker pathogen Neonectria ditissima.</title>
        <authorList>
            <person name="Gomez-Cortecero A."/>
            <person name="Harrison R.J."/>
            <person name="Armitage A.D."/>
        </authorList>
    </citation>
    <scope>NUCLEOTIDE SEQUENCE [LARGE SCALE GENOMIC DNA]</scope>
    <source>
        <strain evidence="3 4">R09/05</strain>
    </source>
</reference>
<feature type="coiled-coil region" evidence="1">
    <location>
        <begin position="151"/>
        <end position="188"/>
    </location>
</feature>
<evidence type="ECO:0000256" key="2">
    <source>
        <dbReference type="SAM" id="MobiDB-lite"/>
    </source>
</evidence>
<evidence type="ECO:0000313" key="3">
    <source>
        <dbReference type="EMBL" id="KPM43797.1"/>
    </source>
</evidence>
<organism evidence="3 4">
    <name type="scientific">Neonectria ditissima</name>
    <dbReference type="NCBI Taxonomy" id="78410"/>
    <lineage>
        <taxon>Eukaryota</taxon>
        <taxon>Fungi</taxon>
        <taxon>Dikarya</taxon>
        <taxon>Ascomycota</taxon>
        <taxon>Pezizomycotina</taxon>
        <taxon>Sordariomycetes</taxon>
        <taxon>Hypocreomycetidae</taxon>
        <taxon>Hypocreales</taxon>
        <taxon>Nectriaceae</taxon>
        <taxon>Neonectria</taxon>
    </lineage>
</organism>
<dbReference type="Proteomes" id="UP000050424">
    <property type="component" value="Unassembled WGS sequence"/>
</dbReference>
<protein>
    <submittedName>
        <fullName evidence="3">Uncharacterized protein</fullName>
    </submittedName>
</protein>
<proteinExistence type="predicted"/>
<keyword evidence="4" id="KW-1185">Reference proteome</keyword>
<comment type="caution">
    <text evidence="3">The sequence shown here is derived from an EMBL/GenBank/DDBJ whole genome shotgun (WGS) entry which is preliminary data.</text>
</comment>
<dbReference type="STRING" id="78410.A0A0P7BQV9"/>
<accession>A0A0P7BQV9</accession>
<dbReference type="EMBL" id="LKCW01000027">
    <property type="protein sequence ID" value="KPM43797.1"/>
    <property type="molecule type" value="Genomic_DNA"/>
</dbReference>
<gene>
    <name evidence="3" type="ORF">AK830_g2745</name>
</gene>
<keyword evidence="1" id="KW-0175">Coiled coil</keyword>
<sequence>MLRPIRQDVEDLQFEPGYLPPLHDTQSKPATTGHEMNLPSISPEQQKSSIPPTPIYDDPTPPPLPADMPDSVHQPTSVRARKSRFTTLPTNVDSAIRILYSELETTSMLREKVSDLESQLSHQRKELSLRQKELEFARKIAEKAQVSDDEIARLRAEASGKQAAVKEAETLRVEKRGLEMELDHSRKELGSVSKTLQDLRRKLSVLIGE</sequence>
<dbReference type="AlphaFoldDB" id="A0A0P7BQV9"/>
<name>A0A0P7BQV9_9HYPO</name>
<evidence type="ECO:0000313" key="4">
    <source>
        <dbReference type="Proteomes" id="UP000050424"/>
    </source>
</evidence>